<sequence>MAEMIQKSSLSPESKNSYISTVKDRLVRIGDMTRKSQANKK</sequence>
<name>A0A2P8FSP5_9BACT</name>
<gene>
    <name evidence="2" type="ORF">CLV60_113178</name>
</gene>
<dbReference type="AlphaFoldDB" id="A0A2P8FSP5"/>
<feature type="region of interest" description="Disordered" evidence="1">
    <location>
        <begin position="1"/>
        <end position="20"/>
    </location>
</feature>
<accession>A0A2P8FSP5</accession>
<proteinExistence type="predicted"/>
<dbReference type="Proteomes" id="UP000241964">
    <property type="component" value="Unassembled WGS sequence"/>
</dbReference>
<comment type="caution">
    <text evidence="2">The sequence shown here is derived from an EMBL/GenBank/DDBJ whole genome shotgun (WGS) entry which is preliminary data.</text>
</comment>
<evidence type="ECO:0000313" key="3">
    <source>
        <dbReference type="Proteomes" id="UP000241964"/>
    </source>
</evidence>
<evidence type="ECO:0000313" key="2">
    <source>
        <dbReference type="EMBL" id="PSL24754.1"/>
    </source>
</evidence>
<keyword evidence="3" id="KW-1185">Reference proteome</keyword>
<dbReference type="EMBL" id="PYAS01000013">
    <property type="protein sequence ID" value="PSL24754.1"/>
    <property type="molecule type" value="Genomic_DNA"/>
</dbReference>
<evidence type="ECO:0000256" key="1">
    <source>
        <dbReference type="SAM" id="MobiDB-lite"/>
    </source>
</evidence>
<organism evidence="2 3">
    <name type="scientific">Dyadobacter jiangsuensis</name>
    <dbReference type="NCBI Taxonomy" id="1591085"/>
    <lineage>
        <taxon>Bacteria</taxon>
        <taxon>Pseudomonadati</taxon>
        <taxon>Bacteroidota</taxon>
        <taxon>Cytophagia</taxon>
        <taxon>Cytophagales</taxon>
        <taxon>Spirosomataceae</taxon>
        <taxon>Dyadobacter</taxon>
    </lineage>
</organism>
<protein>
    <submittedName>
        <fullName evidence="2">Uncharacterized protein</fullName>
    </submittedName>
</protein>
<reference evidence="2 3" key="1">
    <citation type="submission" date="2018-03" db="EMBL/GenBank/DDBJ databases">
        <title>Genomic Encyclopedia of Archaeal and Bacterial Type Strains, Phase II (KMG-II): from individual species to whole genera.</title>
        <authorList>
            <person name="Goeker M."/>
        </authorList>
    </citation>
    <scope>NUCLEOTIDE SEQUENCE [LARGE SCALE GENOMIC DNA]</scope>
    <source>
        <strain evidence="2 3">DSM 29057</strain>
    </source>
</reference>